<dbReference type="Gene3D" id="1.10.10.10">
    <property type="entry name" value="Winged helix-like DNA-binding domain superfamily/Winged helix DNA-binding domain"/>
    <property type="match status" value="1"/>
</dbReference>
<dbReference type="SUPFAM" id="SSF46785">
    <property type="entry name" value="Winged helix' DNA-binding domain"/>
    <property type="match status" value="1"/>
</dbReference>
<dbReference type="CDD" id="cd07377">
    <property type="entry name" value="WHTH_GntR"/>
    <property type="match status" value="1"/>
</dbReference>
<keyword evidence="7" id="KW-0032">Aminotransferase</keyword>
<dbReference type="AlphaFoldDB" id="A0AAE3DCA7"/>
<name>A0AAE3DCA7_9FIRM</name>
<keyword evidence="7" id="KW-0808">Transferase</keyword>
<organism evidence="7 8">
    <name type="scientific">Hominiventricola filiformis</name>
    <dbReference type="NCBI Taxonomy" id="2885352"/>
    <lineage>
        <taxon>Bacteria</taxon>
        <taxon>Bacillati</taxon>
        <taxon>Bacillota</taxon>
        <taxon>Clostridia</taxon>
        <taxon>Lachnospirales</taxon>
        <taxon>Lachnospiraceae</taxon>
        <taxon>Hominiventricola</taxon>
    </lineage>
</organism>
<dbReference type="GO" id="GO:0030170">
    <property type="term" value="F:pyridoxal phosphate binding"/>
    <property type="evidence" value="ECO:0007669"/>
    <property type="project" value="InterPro"/>
</dbReference>
<dbReference type="GO" id="GO:0008483">
    <property type="term" value="F:transaminase activity"/>
    <property type="evidence" value="ECO:0007669"/>
    <property type="project" value="UniProtKB-KW"/>
</dbReference>
<evidence type="ECO:0000259" key="6">
    <source>
        <dbReference type="PROSITE" id="PS50949"/>
    </source>
</evidence>
<dbReference type="InterPro" id="IPR051446">
    <property type="entry name" value="HTH_trans_reg/aminotransferase"/>
</dbReference>
<gene>
    <name evidence="7" type="ORF">LKD36_12920</name>
</gene>
<evidence type="ECO:0000256" key="2">
    <source>
        <dbReference type="ARBA" id="ARBA00022898"/>
    </source>
</evidence>
<keyword evidence="5" id="KW-0804">Transcription</keyword>
<dbReference type="Pfam" id="PF00155">
    <property type="entry name" value="Aminotran_1_2"/>
    <property type="match status" value="1"/>
</dbReference>
<keyword evidence="3" id="KW-0805">Transcription regulation</keyword>
<dbReference type="EMBL" id="JAJEPS010000014">
    <property type="protein sequence ID" value="MCC2127070.1"/>
    <property type="molecule type" value="Genomic_DNA"/>
</dbReference>
<reference evidence="7 8" key="1">
    <citation type="submission" date="2021-10" db="EMBL/GenBank/DDBJ databases">
        <title>Anaerobic single-cell dispensing facilitates the cultivation of human gut bacteria.</title>
        <authorList>
            <person name="Afrizal A."/>
        </authorList>
    </citation>
    <scope>NUCLEOTIDE SEQUENCE [LARGE SCALE GENOMIC DNA]</scope>
    <source>
        <strain evidence="7 8">CLA-AA-H276</strain>
    </source>
</reference>
<feature type="domain" description="HTH gntR-type" evidence="6">
    <location>
        <begin position="12"/>
        <end position="80"/>
    </location>
</feature>
<evidence type="ECO:0000256" key="3">
    <source>
        <dbReference type="ARBA" id="ARBA00023015"/>
    </source>
</evidence>
<accession>A0AAE3DCA7</accession>
<evidence type="ECO:0000313" key="8">
    <source>
        <dbReference type="Proteomes" id="UP001198220"/>
    </source>
</evidence>
<dbReference type="PROSITE" id="PS50949">
    <property type="entry name" value="HTH_GNTR"/>
    <property type="match status" value="1"/>
</dbReference>
<keyword evidence="4" id="KW-0238">DNA-binding</keyword>
<evidence type="ECO:0000313" key="7">
    <source>
        <dbReference type="EMBL" id="MCC2127070.1"/>
    </source>
</evidence>
<dbReference type="InterPro" id="IPR036388">
    <property type="entry name" value="WH-like_DNA-bd_sf"/>
</dbReference>
<dbReference type="SUPFAM" id="SSF53383">
    <property type="entry name" value="PLP-dependent transferases"/>
    <property type="match status" value="1"/>
</dbReference>
<dbReference type="Gene3D" id="3.40.640.10">
    <property type="entry name" value="Type I PLP-dependent aspartate aminotransferase-like (Major domain)"/>
    <property type="match status" value="1"/>
</dbReference>
<evidence type="ECO:0000256" key="1">
    <source>
        <dbReference type="ARBA" id="ARBA00005384"/>
    </source>
</evidence>
<keyword evidence="2" id="KW-0663">Pyridoxal phosphate</keyword>
<dbReference type="PANTHER" id="PTHR46577">
    <property type="entry name" value="HTH-TYPE TRANSCRIPTIONAL REGULATORY PROTEIN GABR"/>
    <property type="match status" value="1"/>
</dbReference>
<comment type="caution">
    <text evidence="7">The sequence shown here is derived from an EMBL/GenBank/DDBJ whole genome shotgun (WGS) entry which is preliminary data.</text>
</comment>
<dbReference type="PANTHER" id="PTHR46577:SF1">
    <property type="entry name" value="HTH-TYPE TRANSCRIPTIONAL REGULATORY PROTEIN GABR"/>
    <property type="match status" value="1"/>
</dbReference>
<dbReference type="InterPro" id="IPR004839">
    <property type="entry name" value="Aminotransferase_I/II_large"/>
</dbReference>
<sequence>MITYNLMDTGTDSLYEHLCKCIKKDIIQGNLMPGEKLPSKRVFASNLGVSVITVENAYAQLVAEGYIYSMPKKGFYIADVGVLKTREHEMIPEKAVSLPKKEIAWFADFSSNQTSSELFPFTIWSRGVREILSDSRVELMKNSPCGGISDLRENIARYLWDFRGMSVRSEQIIVGAGTEYLYGLLIQLLGNDKVYGVENPGYRKLEKIYGSYGVPCEWISMDEVGIRVEELEEKNVDIIHITPSHQYPTGIVMPVSRRSELLQWAADKEERYIIEDDYDSELRLSGQPIPTLQGMDVSDNIIYMNTFTKTLCSTVRISYMILPEKLVPRFYRQLSFYSCTVSNFEQYTLSRFIEEGKFETHVNRLRNHYRKKRDLLLEALKRSRLKDRVTVSGEEAGLHFLMHIRTEVPEEQVIEKARKRGIRLVPLSSYYYGNAKEQNVYVMNYSSIDIDRADEIMERICVSCE</sequence>
<dbReference type="GO" id="GO:0003677">
    <property type="term" value="F:DNA binding"/>
    <property type="evidence" value="ECO:0007669"/>
    <property type="project" value="UniProtKB-KW"/>
</dbReference>
<dbReference type="Pfam" id="PF00392">
    <property type="entry name" value="GntR"/>
    <property type="match status" value="1"/>
</dbReference>
<protein>
    <submittedName>
        <fullName evidence="7">PLP-dependent aminotransferase family protein</fullName>
    </submittedName>
</protein>
<proteinExistence type="inferred from homology"/>
<dbReference type="CDD" id="cd00609">
    <property type="entry name" value="AAT_like"/>
    <property type="match status" value="1"/>
</dbReference>
<dbReference type="SMART" id="SM00345">
    <property type="entry name" value="HTH_GNTR"/>
    <property type="match status" value="1"/>
</dbReference>
<keyword evidence="8" id="KW-1185">Reference proteome</keyword>
<dbReference type="GO" id="GO:0003700">
    <property type="term" value="F:DNA-binding transcription factor activity"/>
    <property type="evidence" value="ECO:0007669"/>
    <property type="project" value="InterPro"/>
</dbReference>
<dbReference type="RefSeq" id="WP_118769816.1">
    <property type="nucleotide sequence ID" value="NZ_JAJEPS010000014.1"/>
</dbReference>
<dbReference type="InterPro" id="IPR015424">
    <property type="entry name" value="PyrdxlP-dep_Trfase"/>
</dbReference>
<dbReference type="Proteomes" id="UP001198220">
    <property type="component" value="Unassembled WGS sequence"/>
</dbReference>
<evidence type="ECO:0000256" key="5">
    <source>
        <dbReference type="ARBA" id="ARBA00023163"/>
    </source>
</evidence>
<dbReference type="InterPro" id="IPR000524">
    <property type="entry name" value="Tscrpt_reg_HTH_GntR"/>
</dbReference>
<comment type="similarity">
    <text evidence="1">In the C-terminal section; belongs to the class-I pyridoxal-phosphate-dependent aminotransferase family.</text>
</comment>
<dbReference type="InterPro" id="IPR036390">
    <property type="entry name" value="WH_DNA-bd_sf"/>
</dbReference>
<dbReference type="InterPro" id="IPR015421">
    <property type="entry name" value="PyrdxlP-dep_Trfase_major"/>
</dbReference>
<evidence type="ECO:0000256" key="4">
    <source>
        <dbReference type="ARBA" id="ARBA00023125"/>
    </source>
</evidence>